<comment type="caution">
    <text evidence="2">The sequence shown here is derived from an EMBL/GenBank/DDBJ whole genome shotgun (WGS) entry which is preliminary data.</text>
</comment>
<feature type="region of interest" description="Disordered" evidence="1">
    <location>
        <begin position="200"/>
        <end position="238"/>
    </location>
</feature>
<evidence type="ECO:0000256" key="1">
    <source>
        <dbReference type="SAM" id="MobiDB-lite"/>
    </source>
</evidence>
<feature type="compositionally biased region" description="Basic and acidic residues" evidence="1">
    <location>
        <begin position="208"/>
        <end position="229"/>
    </location>
</feature>
<name>A0A7J6UDB2_PEROL</name>
<reference evidence="2 3" key="1">
    <citation type="submission" date="2020-04" db="EMBL/GenBank/DDBJ databases">
        <title>Perkinsus olseni comparative genomics.</title>
        <authorList>
            <person name="Bogema D.R."/>
        </authorList>
    </citation>
    <scope>NUCLEOTIDE SEQUENCE [LARGE SCALE GENOMIC DNA]</scope>
    <source>
        <strain evidence="2">ATCC PRA-205</strain>
    </source>
</reference>
<evidence type="ECO:0000313" key="2">
    <source>
        <dbReference type="EMBL" id="KAF4755212.1"/>
    </source>
</evidence>
<organism evidence="2 3">
    <name type="scientific">Perkinsus olseni</name>
    <name type="common">Perkinsus atlanticus</name>
    <dbReference type="NCBI Taxonomy" id="32597"/>
    <lineage>
        <taxon>Eukaryota</taxon>
        <taxon>Sar</taxon>
        <taxon>Alveolata</taxon>
        <taxon>Perkinsozoa</taxon>
        <taxon>Perkinsea</taxon>
        <taxon>Perkinsida</taxon>
        <taxon>Perkinsidae</taxon>
        <taxon>Perkinsus</taxon>
    </lineage>
</organism>
<sequence length="366" mass="41125">LPTYDYICKASPSITSRRFIRQRESLRRHLRAQGTYKAVEKNGTICPELPGLTDFEMVVTDGGEGQLVNLTAIAAGERLTMENAIPVKWYWYETVYSLSRFGSETIEGTPKCFHVEPSIDVAPFVEGLYRTLQQNQEQKTDLWFGSQLIFCYTNLGLMVGIGAEKTGKLWHATRYAFRIHFPGLPTYDYICKAAPSITSHRKTKQKREHVQQELLPHRESREWYSHESTFEPPPKIGRLEPAKISAAAASEEDTDGLHGKRTSTVPLVDHSYAMELDEVSPEARNPPPARVFEDAVGKRLSPVGDDIPARATSGFEHTKQTLDTSGGRGRQTSRKNRNPQHLVPLADMGKYLAIAAPNAEQMSKHE</sequence>
<gene>
    <name evidence="2" type="ORF">FOZ62_032391</name>
</gene>
<feature type="region of interest" description="Disordered" evidence="1">
    <location>
        <begin position="303"/>
        <end position="345"/>
    </location>
</feature>
<protein>
    <submittedName>
        <fullName evidence="2">Uncharacterized protein</fullName>
    </submittedName>
</protein>
<dbReference type="EMBL" id="JABANM010000884">
    <property type="protein sequence ID" value="KAF4755212.1"/>
    <property type="molecule type" value="Genomic_DNA"/>
</dbReference>
<evidence type="ECO:0000313" key="3">
    <source>
        <dbReference type="Proteomes" id="UP000574390"/>
    </source>
</evidence>
<accession>A0A7J6UDB2</accession>
<proteinExistence type="predicted"/>
<feature type="non-terminal residue" evidence="2">
    <location>
        <position position="1"/>
    </location>
</feature>
<dbReference type="AlphaFoldDB" id="A0A7J6UDB2"/>
<dbReference type="Proteomes" id="UP000574390">
    <property type="component" value="Unassembled WGS sequence"/>
</dbReference>